<organism evidence="2 3">
    <name type="scientific">Operophtera brumata</name>
    <name type="common">Winter moth</name>
    <name type="synonym">Phalaena brumata</name>
    <dbReference type="NCBI Taxonomy" id="104452"/>
    <lineage>
        <taxon>Eukaryota</taxon>
        <taxon>Metazoa</taxon>
        <taxon>Ecdysozoa</taxon>
        <taxon>Arthropoda</taxon>
        <taxon>Hexapoda</taxon>
        <taxon>Insecta</taxon>
        <taxon>Pterygota</taxon>
        <taxon>Neoptera</taxon>
        <taxon>Endopterygota</taxon>
        <taxon>Lepidoptera</taxon>
        <taxon>Glossata</taxon>
        <taxon>Ditrysia</taxon>
        <taxon>Geometroidea</taxon>
        <taxon>Geometridae</taxon>
        <taxon>Larentiinae</taxon>
        <taxon>Operophtera</taxon>
    </lineage>
</organism>
<accession>A0A0L7KZ00</accession>
<dbReference type="EMBL" id="JTDY01004325">
    <property type="protein sequence ID" value="KOB68291.1"/>
    <property type="molecule type" value="Genomic_DNA"/>
</dbReference>
<comment type="caution">
    <text evidence="2">The sequence shown here is derived from an EMBL/GenBank/DDBJ whole genome shotgun (WGS) entry which is preliminary data.</text>
</comment>
<gene>
    <name evidence="2" type="ORF">OBRU01_17479</name>
</gene>
<name>A0A0L7KZ00_OPEBR</name>
<evidence type="ECO:0000256" key="1">
    <source>
        <dbReference type="SAM" id="MobiDB-lite"/>
    </source>
</evidence>
<dbReference type="Pfam" id="PF15323">
    <property type="entry name" value="Ashwin"/>
    <property type="match status" value="1"/>
</dbReference>
<dbReference type="GO" id="GO:0072669">
    <property type="term" value="C:tRNA-splicing ligase complex"/>
    <property type="evidence" value="ECO:0007669"/>
    <property type="project" value="InterPro"/>
</dbReference>
<protein>
    <submittedName>
        <fullName evidence="2">Ashwin</fullName>
    </submittedName>
</protein>
<reference evidence="2 3" key="1">
    <citation type="journal article" date="2015" name="Genome Biol. Evol.">
        <title>The genome of winter moth (Operophtera brumata) provides a genomic perspective on sexual dimorphism and phenology.</title>
        <authorList>
            <person name="Derks M.F."/>
            <person name="Smit S."/>
            <person name="Salis L."/>
            <person name="Schijlen E."/>
            <person name="Bossers A."/>
            <person name="Mateman C."/>
            <person name="Pijl A.S."/>
            <person name="de Ridder D."/>
            <person name="Groenen M.A."/>
            <person name="Visser M.E."/>
            <person name="Megens H.J."/>
        </authorList>
    </citation>
    <scope>NUCLEOTIDE SEQUENCE [LARGE SCALE GENOMIC DNA]</scope>
    <source>
        <strain evidence="2">WM2013NL</strain>
        <tissue evidence="2">Head and thorax</tissue>
    </source>
</reference>
<keyword evidence="3" id="KW-1185">Reference proteome</keyword>
<dbReference type="Proteomes" id="UP000037510">
    <property type="component" value="Unassembled WGS sequence"/>
</dbReference>
<dbReference type="InterPro" id="IPR024887">
    <property type="entry name" value="Ashwin"/>
</dbReference>
<feature type="compositionally biased region" description="Basic and acidic residues" evidence="1">
    <location>
        <begin position="129"/>
        <end position="144"/>
    </location>
</feature>
<dbReference type="AlphaFoldDB" id="A0A0L7KZ00"/>
<dbReference type="STRING" id="104452.A0A0L7KZ00"/>
<proteinExistence type="predicted"/>
<dbReference type="OrthoDB" id="10071059at2759"/>
<evidence type="ECO:0000313" key="2">
    <source>
        <dbReference type="EMBL" id="KOB68291.1"/>
    </source>
</evidence>
<evidence type="ECO:0000313" key="3">
    <source>
        <dbReference type="Proteomes" id="UP000037510"/>
    </source>
</evidence>
<feature type="region of interest" description="Disordered" evidence="1">
    <location>
        <begin position="127"/>
        <end position="153"/>
    </location>
</feature>
<dbReference type="GO" id="GO:0048598">
    <property type="term" value="P:embryonic morphogenesis"/>
    <property type="evidence" value="ECO:0007669"/>
    <property type="project" value="InterPro"/>
</dbReference>
<sequence length="153" mass="17754">MAIPCEMLLYPELLSNNQLISIIQERHLRVENIERMSRCDLIELFRNYCLPYGQRKYRDSGRGKVLNKTRHCCPEPAAKLNVFSNNQCSKVSRSNCDRIKPPPDILSGHMKRIKLDHFVSDVNNSKRKMSIDSDTEVKEGPALKKEKKPITWP</sequence>